<reference evidence="4 5" key="1">
    <citation type="submission" date="2024-02" db="EMBL/GenBank/DDBJ databases">
        <title>A novel Gemmatimonadota bacterium.</title>
        <authorList>
            <person name="Du Z.-J."/>
            <person name="Ye Y.-Q."/>
        </authorList>
    </citation>
    <scope>NUCLEOTIDE SEQUENCE [LARGE SCALE GENOMIC DNA]</scope>
    <source>
        <strain evidence="4 5">DH-20</strain>
    </source>
</reference>
<dbReference type="Gene3D" id="2.30.42.10">
    <property type="match status" value="2"/>
</dbReference>
<evidence type="ECO:0000259" key="3">
    <source>
        <dbReference type="PROSITE" id="PS50106"/>
    </source>
</evidence>
<comment type="cofactor">
    <cofactor evidence="1">
        <name>Zn(2+)</name>
        <dbReference type="ChEBI" id="CHEBI:29105"/>
    </cofactor>
</comment>
<dbReference type="Pfam" id="PF13180">
    <property type="entry name" value="PDZ_2"/>
    <property type="match status" value="2"/>
</dbReference>
<proteinExistence type="predicted"/>
<keyword evidence="5" id="KW-1185">Reference proteome</keyword>
<evidence type="ECO:0000256" key="1">
    <source>
        <dbReference type="ARBA" id="ARBA00001947"/>
    </source>
</evidence>
<dbReference type="RefSeq" id="WP_405277302.1">
    <property type="nucleotide sequence ID" value="NZ_JBBHLK010000003.1"/>
</dbReference>
<protein>
    <submittedName>
        <fullName evidence="4">PDZ domain-containing protein</fullName>
    </submittedName>
</protein>
<dbReference type="PANTHER" id="PTHR42837:SF2">
    <property type="entry name" value="MEMBRANE METALLOPROTEASE ARASP2, CHLOROPLASTIC-RELATED"/>
    <property type="match status" value="1"/>
</dbReference>
<dbReference type="InterPro" id="IPR036034">
    <property type="entry name" value="PDZ_sf"/>
</dbReference>
<dbReference type="EMBL" id="JBBHLI010000004">
    <property type="protein sequence ID" value="MEK9501184.1"/>
    <property type="molecule type" value="Genomic_DNA"/>
</dbReference>
<evidence type="ECO:0000313" key="4">
    <source>
        <dbReference type="EMBL" id="MEK9501184.1"/>
    </source>
</evidence>
<feature type="chain" id="PRO_5045334175" evidence="2">
    <location>
        <begin position="25"/>
        <end position="373"/>
    </location>
</feature>
<evidence type="ECO:0000313" key="5">
    <source>
        <dbReference type="Proteomes" id="UP001484239"/>
    </source>
</evidence>
<dbReference type="PROSITE" id="PS50106">
    <property type="entry name" value="PDZ"/>
    <property type="match status" value="2"/>
</dbReference>
<accession>A0ABU9EAQ6</accession>
<comment type="caution">
    <text evidence="4">The sequence shown here is derived from an EMBL/GenBank/DDBJ whole genome shotgun (WGS) entry which is preliminary data.</text>
</comment>
<dbReference type="InterPro" id="IPR001478">
    <property type="entry name" value="PDZ"/>
</dbReference>
<feature type="domain" description="PDZ" evidence="3">
    <location>
        <begin position="289"/>
        <end position="363"/>
    </location>
</feature>
<evidence type="ECO:0000256" key="2">
    <source>
        <dbReference type="SAM" id="SignalP"/>
    </source>
</evidence>
<dbReference type="SMART" id="SM00228">
    <property type="entry name" value="PDZ"/>
    <property type="match status" value="2"/>
</dbReference>
<dbReference type="Proteomes" id="UP001484239">
    <property type="component" value="Unassembled WGS sequence"/>
</dbReference>
<dbReference type="CDD" id="cd06779">
    <property type="entry name" value="cpPDZ_Deg_HtrA-like"/>
    <property type="match status" value="1"/>
</dbReference>
<feature type="signal peptide" evidence="2">
    <location>
        <begin position="1"/>
        <end position="24"/>
    </location>
</feature>
<organism evidence="4 5">
    <name type="scientific">Gaopeijia maritima</name>
    <dbReference type="NCBI Taxonomy" id="3119007"/>
    <lineage>
        <taxon>Bacteria</taxon>
        <taxon>Pseudomonadati</taxon>
        <taxon>Gemmatimonadota</taxon>
        <taxon>Longimicrobiia</taxon>
        <taxon>Gaopeijiales</taxon>
        <taxon>Gaopeijiaceae</taxon>
        <taxon>Gaopeijia</taxon>
    </lineage>
</organism>
<keyword evidence="2" id="KW-0732">Signal</keyword>
<feature type="domain" description="PDZ" evidence="3">
    <location>
        <begin position="67"/>
        <end position="125"/>
    </location>
</feature>
<name>A0ABU9EAQ6_9BACT</name>
<sequence length="373" mass="40764">MRVLYEAGRRSARFSLLAATFALAALVGTASAAAAQERTVECRCVDGAGDPVDDCVCLTTPRVDGLYAALPFARRSIVGVTIDFDQGAEVDALGAELQDVQGDGPARRAGLRAGDVVTHVDGRSVFDPLESSRERALDEDQSLPVQRFVQLVGALDPDEEVEIRYLRDGAARSATVTPVASDDLAFPVMGAFPELRVFGDSLPAIGFRFERDGEGRRFTLPEGFEGRRWSPEGSGVFHFESPEREIRVFGDGEESFARRFRVDPCIEMTSPEDGRVEVRVFGMTNCVNGVEFVELNEGLGEYFGTERGVLVAEVSAESTLGLRPGDVLMAIDGRTVDSVEEARRILRSYTADDELRLRVMRRGSETEILARMP</sequence>
<gene>
    <name evidence="4" type="ORF">WI372_09355</name>
</gene>
<dbReference type="InterPro" id="IPR004387">
    <property type="entry name" value="Pept_M50_Zn"/>
</dbReference>
<dbReference type="SUPFAM" id="SSF50156">
    <property type="entry name" value="PDZ domain-like"/>
    <property type="match status" value="2"/>
</dbReference>
<dbReference type="PANTHER" id="PTHR42837">
    <property type="entry name" value="REGULATOR OF SIGMA-E PROTEASE RSEP"/>
    <property type="match status" value="1"/>
</dbReference>